<name>A0A9X1AIA1_9SPHN</name>
<dbReference type="AlphaFoldDB" id="A0A9X1AIA1"/>
<feature type="transmembrane region" description="Helical" evidence="1">
    <location>
        <begin position="305"/>
        <end position="328"/>
    </location>
</feature>
<organism evidence="3 4">
    <name type="scientific">Sphingobium nicotianae</name>
    <dbReference type="NCBI Taxonomy" id="2782607"/>
    <lineage>
        <taxon>Bacteria</taxon>
        <taxon>Pseudomonadati</taxon>
        <taxon>Pseudomonadota</taxon>
        <taxon>Alphaproteobacteria</taxon>
        <taxon>Sphingomonadales</taxon>
        <taxon>Sphingomonadaceae</taxon>
        <taxon>Sphingobium</taxon>
    </lineage>
</organism>
<keyword evidence="1" id="KW-1133">Transmembrane helix</keyword>
<dbReference type="EMBL" id="JAHGAW010000001">
    <property type="protein sequence ID" value="MBT2185831.1"/>
    <property type="molecule type" value="Genomic_DNA"/>
</dbReference>
<feature type="transmembrane region" description="Helical" evidence="1">
    <location>
        <begin position="405"/>
        <end position="422"/>
    </location>
</feature>
<dbReference type="RefSeq" id="WP_214621551.1">
    <property type="nucleotide sequence ID" value="NZ_JAHGAW010000001.1"/>
</dbReference>
<dbReference type="SUPFAM" id="SSF51735">
    <property type="entry name" value="NAD(P)-binding Rossmann-fold domains"/>
    <property type="match status" value="1"/>
</dbReference>
<evidence type="ECO:0000313" key="4">
    <source>
        <dbReference type="Proteomes" id="UP001138757"/>
    </source>
</evidence>
<keyword evidence="1" id="KW-0812">Transmembrane</keyword>
<dbReference type="InterPro" id="IPR036291">
    <property type="entry name" value="NAD(P)-bd_dom_sf"/>
</dbReference>
<dbReference type="GO" id="GO:0044877">
    <property type="term" value="F:protein-containing complex binding"/>
    <property type="evidence" value="ECO:0007669"/>
    <property type="project" value="TreeGrafter"/>
</dbReference>
<dbReference type="Pfam" id="PF13781">
    <property type="entry name" value="DoxX_3"/>
    <property type="match status" value="1"/>
</dbReference>
<reference evidence="3" key="1">
    <citation type="submission" date="2021-05" db="EMBL/GenBank/DDBJ databases">
        <title>Genome of Sphingobium sp. strain.</title>
        <authorList>
            <person name="Fan R."/>
        </authorList>
    </citation>
    <scope>NUCLEOTIDE SEQUENCE</scope>
    <source>
        <strain evidence="3">H33</strain>
    </source>
</reference>
<gene>
    <name evidence="3" type="ORF">KK488_02615</name>
</gene>
<feature type="domain" description="NAD(P)-binding" evidence="2">
    <location>
        <begin position="7"/>
        <end position="148"/>
    </location>
</feature>
<dbReference type="Proteomes" id="UP001138757">
    <property type="component" value="Unassembled WGS sequence"/>
</dbReference>
<evidence type="ECO:0000256" key="1">
    <source>
        <dbReference type="SAM" id="Phobius"/>
    </source>
</evidence>
<dbReference type="PANTHER" id="PTHR12126:SF11">
    <property type="entry name" value="NADH DEHYDROGENASE [UBIQUINONE] 1 ALPHA SUBCOMPLEX SUBUNIT 9, MITOCHONDRIAL"/>
    <property type="match status" value="1"/>
</dbReference>
<dbReference type="InterPro" id="IPR051207">
    <property type="entry name" value="ComplexI_NDUFA9_subunit"/>
</dbReference>
<protein>
    <submittedName>
        <fullName evidence="3">NAD(P)H-binding protein</fullName>
    </submittedName>
</protein>
<evidence type="ECO:0000313" key="3">
    <source>
        <dbReference type="EMBL" id="MBT2185831.1"/>
    </source>
</evidence>
<dbReference type="Gene3D" id="3.40.50.720">
    <property type="entry name" value="NAD(P)-binding Rossmann-like Domain"/>
    <property type="match status" value="1"/>
</dbReference>
<accession>A0A9X1AIA1</accession>
<dbReference type="PANTHER" id="PTHR12126">
    <property type="entry name" value="NADH-UBIQUINONE OXIDOREDUCTASE 39 KDA SUBUNIT-RELATED"/>
    <property type="match status" value="1"/>
</dbReference>
<sequence>MRILLLGAGGFIGRQIMAELLAHGHDLVAVVRRVAGLDAMFPAARFVTLDLARATGPADWAPHLPGIDLVINCAGILRGRDMVPVHVDMPRALYAAAREAGVKRVVLISAISARPDVATDYAQAKLAGEAALRDSGLGWTILRPSLVYGDGSYGGTSLVRGLAGLPLVLPVPGDGHFPFTPIHVRDLARAIRVVCETTRFDGQTLDPTGPETLNLRALLLRYRGWLGFAHPVVLPVPMPVMHGLARLGDLLGSGPISSNSLEQMVAGNAGDGEAFARAIGFAPRSLGDALRDHPAQVQDRWHARLYFLAPLLRVMLLMMWLASVWLGLCYGHDPAAQVVRGLGLGAAWADPLRWSGSLLDLALAIWLLLDRTGRSVTLAQCVVILGYTLVIGVAVPALWLDPYGALLKNLPVLGAVLVYGAIADRR</sequence>
<keyword evidence="1" id="KW-0472">Membrane</keyword>
<comment type="caution">
    <text evidence="3">The sequence shown here is derived from an EMBL/GenBank/DDBJ whole genome shotgun (WGS) entry which is preliminary data.</text>
</comment>
<dbReference type="InterPro" id="IPR025695">
    <property type="entry name" value="DoxX-like"/>
</dbReference>
<dbReference type="InterPro" id="IPR016040">
    <property type="entry name" value="NAD(P)-bd_dom"/>
</dbReference>
<proteinExistence type="predicted"/>
<evidence type="ECO:0000259" key="2">
    <source>
        <dbReference type="Pfam" id="PF13460"/>
    </source>
</evidence>
<dbReference type="Pfam" id="PF13460">
    <property type="entry name" value="NAD_binding_10"/>
    <property type="match status" value="1"/>
</dbReference>
<feature type="transmembrane region" description="Helical" evidence="1">
    <location>
        <begin position="376"/>
        <end position="399"/>
    </location>
</feature>
<keyword evidence="4" id="KW-1185">Reference proteome</keyword>